<dbReference type="InterPro" id="IPR024078">
    <property type="entry name" value="LmbE-like_dom_sf"/>
</dbReference>
<proteinExistence type="predicted"/>
<dbReference type="InterPro" id="IPR003737">
    <property type="entry name" value="GlcNAc_PI_deacetylase-related"/>
</dbReference>
<dbReference type="SUPFAM" id="SSF102588">
    <property type="entry name" value="LmbE-like"/>
    <property type="match status" value="1"/>
</dbReference>
<dbReference type="SUPFAM" id="SSF52317">
    <property type="entry name" value="Class I glutamine amidotransferase-like"/>
    <property type="match status" value="1"/>
</dbReference>
<dbReference type="Proteomes" id="UP000829647">
    <property type="component" value="Chromosome"/>
</dbReference>
<keyword evidence="1" id="KW-0732">Signal</keyword>
<dbReference type="InterPro" id="IPR029062">
    <property type="entry name" value="Class_I_gatase-like"/>
</dbReference>
<dbReference type="PANTHER" id="PTHR12993:SF26">
    <property type="entry name" value="1D-MYO-INOSITOL 2-ACETAMIDO-2-DEOXY-ALPHA-D-GLUCOPYRANOSIDE DEACETYLASE"/>
    <property type="match status" value="1"/>
</dbReference>
<dbReference type="Pfam" id="PF02585">
    <property type="entry name" value="PIG-L"/>
    <property type="match status" value="1"/>
</dbReference>
<protein>
    <submittedName>
        <fullName evidence="3">PIG-L family deacetylase</fullName>
    </submittedName>
</protein>
<gene>
    <name evidence="3" type="ORF">MWH26_03465</name>
</gene>
<evidence type="ECO:0000313" key="3">
    <source>
        <dbReference type="EMBL" id="UPL49975.1"/>
    </source>
</evidence>
<dbReference type="PANTHER" id="PTHR12993">
    <property type="entry name" value="N-ACETYLGLUCOSAMINYL-PHOSPHATIDYLINOSITOL DE-N-ACETYLASE-RELATED"/>
    <property type="match status" value="1"/>
</dbReference>
<feature type="chain" id="PRO_5045425308" evidence="1">
    <location>
        <begin position="30"/>
        <end position="881"/>
    </location>
</feature>
<dbReference type="Gene3D" id="3.40.50.10320">
    <property type="entry name" value="LmbE-like"/>
    <property type="match status" value="1"/>
</dbReference>
<dbReference type="InterPro" id="IPR018905">
    <property type="entry name" value="A-galactase_NEW3"/>
</dbReference>
<dbReference type="Pfam" id="PF10633">
    <property type="entry name" value="NPCBM_assoc"/>
    <property type="match status" value="1"/>
</dbReference>
<organism evidence="3 4">
    <name type="scientific">Hymenobacter sublimis</name>
    <dbReference type="NCBI Taxonomy" id="2933777"/>
    <lineage>
        <taxon>Bacteria</taxon>
        <taxon>Pseudomonadati</taxon>
        <taxon>Bacteroidota</taxon>
        <taxon>Cytophagia</taxon>
        <taxon>Cytophagales</taxon>
        <taxon>Hymenobacteraceae</taxon>
        <taxon>Hymenobacter</taxon>
    </lineage>
</organism>
<evidence type="ECO:0000256" key="1">
    <source>
        <dbReference type="SAM" id="SignalP"/>
    </source>
</evidence>
<evidence type="ECO:0000313" key="4">
    <source>
        <dbReference type="Proteomes" id="UP000829647"/>
    </source>
</evidence>
<accession>A0ABY4JAX4</accession>
<name>A0ABY4JAX4_9BACT</name>
<sequence>MRIRSLRPLRAALLALLTHALIYSFAAQAQAPKTYSSSEILLGLKKLNVLGSVLYIAAHPDDENTRLIAYMANGRLLETGYLSCTRGDGGQNLIGPELREQLGVIRTQELLAARRIDGGRQFFTRANDFGFSKTPDETFTIWDKEQVLSDMVWVIRQRRPDVLITRFPPDSRAGHGHHTASAILAAEAFEAAGDPKRFPEQLKYVQVWKPKRLFWNTGSFFVKQGEDMSGYLKVDAGAYNPLLGQSYGEIAARSRSQHKSQGFGSAAQRGEALEYLQYVKGDKPKSDPFEGIDMSWNRVPGGAAVGKLIDEVIRKYDPSNPSASVAGLLKVRELLEFKTTYIPRHSAPEPQTVFWGETKIAEVDILIQSALGLHIEANASQSAVSQGDSVKLNVEVVNRSIESVILKHAFCRPNTFQKGSLIAVDSSIRTVLKPGVGKNFRLGFRVSSQELVSQPYWLRESGTTGMYKIPAIIQEINQGFPESYEKQLADHGLNVITGQSIVGTAENKSAAKVYFQFLIGKELLVLTVPVQYKSTDPVEGEKYRPLVVVPPVAVNIGGRAYVFADNQPKTIPVTLRAGKAGVKGSVALTLPQGWKSEPASFTFDLASKDAEQTVQFRVQPGGGAQEGKTELRAVATVDGQTYSRGYQAIEYNHIPTQVLFPEAVAPLVKLDLKRKGQEIGYLMGAGDEVPDALRQIGYTVNLLKPEDLTDQNLRRFDAVVLGVRAYNTVDRLKTLQPTLLRYVENGGNLVVQYVTNRGTVIPQIGPYPLTLSSDRVTVENAAVTFLNPQQPLLNSPNKITAQDFEGWVQEQGLYYPSAWDPKYQPVISSADPGEKAKESAILVANYGKGHYIYTGLSLFRELPAGVPGAYRLLTNMVSLGK</sequence>
<keyword evidence="4" id="KW-1185">Reference proteome</keyword>
<feature type="signal peptide" evidence="1">
    <location>
        <begin position="1"/>
        <end position="29"/>
    </location>
</feature>
<dbReference type="EMBL" id="CP095848">
    <property type="protein sequence ID" value="UPL49975.1"/>
    <property type="molecule type" value="Genomic_DNA"/>
</dbReference>
<dbReference type="Gene3D" id="3.40.50.880">
    <property type="match status" value="1"/>
</dbReference>
<feature type="domain" description="Alpha-galactosidase NEW3" evidence="2">
    <location>
        <begin position="583"/>
        <end position="637"/>
    </location>
</feature>
<reference evidence="3 4" key="1">
    <citation type="submission" date="2022-04" db="EMBL/GenBank/DDBJ databases">
        <title>Hymenobacter sp. isolated from the air.</title>
        <authorList>
            <person name="Won M."/>
            <person name="Lee C.-M."/>
            <person name="Woen H.-Y."/>
            <person name="Kwon S.-W."/>
        </authorList>
    </citation>
    <scope>NUCLEOTIDE SEQUENCE [LARGE SCALE GENOMIC DNA]</scope>
    <source>
        <strain evidence="4">5516 S-25</strain>
    </source>
</reference>
<evidence type="ECO:0000259" key="2">
    <source>
        <dbReference type="Pfam" id="PF10633"/>
    </source>
</evidence>
<dbReference type="RefSeq" id="WP_247976056.1">
    <property type="nucleotide sequence ID" value="NZ_CP095848.1"/>
</dbReference>